<proteinExistence type="predicted"/>
<dbReference type="AlphaFoldDB" id="A0A7X1ME32"/>
<keyword evidence="2" id="KW-1185">Reference proteome</keyword>
<comment type="caution">
    <text evidence="1">The sequence shown here is derived from an EMBL/GenBank/DDBJ whole genome shotgun (WGS) entry which is preliminary data.</text>
</comment>
<dbReference type="RefSeq" id="WP_186287485.1">
    <property type="nucleotide sequence ID" value="NZ_JACMSF010000081.1"/>
</dbReference>
<dbReference type="Proteomes" id="UP000584670">
    <property type="component" value="Unassembled WGS sequence"/>
</dbReference>
<sequence>MSARGPWCGRELPLGLGIDVLRHLGEETGAVIRDGFGERLYWLIPPSRDRE</sequence>
<gene>
    <name evidence="1" type="ORF">H4N64_39710</name>
</gene>
<organism evidence="1 2">
    <name type="scientific">Streptomyces cupreus</name>
    <dbReference type="NCBI Taxonomy" id="2759956"/>
    <lineage>
        <taxon>Bacteria</taxon>
        <taxon>Bacillati</taxon>
        <taxon>Actinomycetota</taxon>
        <taxon>Actinomycetes</taxon>
        <taxon>Kitasatosporales</taxon>
        <taxon>Streptomycetaceae</taxon>
        <taxon>Streptomyces</taxon>
    </lineage>
</organism>
<name>A0A7X1ME32_9ACTN</name>
<protein>
    <submittedName>
        <fullName evidence="1">Uncharacterized protein</fullName>
    </submittedName>
</protein>
<dbReference type="EMBL" id="JACMSF010000081">
    <property type="protein sequence ID" value="MBC2907538.1"/>
    <property type="molecule type" value="Genomic_DNA"/>
</dbReference>
<evidence type="ECO:0000313" key="1">
    <source>
        <dbReference type="EMBL" id="MBC2907538.1"/>
    </source>
</evidence>
<reference evidence="1 2" key="1">
    <citation type="submission" date="2020-08" db="EMBL/GenBank/DDBJ databases">
        <title>Streptomyces sp. PSKA01 genome sequencing and assembly.</title>
        <authorList>
            <person name="Mandal S."/>
            <person name="Maiti P.K."/>
            <person name="Das P."/>
        </authorList>
    </citation>
    <scope>NUCLEOTIDE SEQUENCE [LARGE SCALE GENOMIC DNA]</scope>
    <source>
        <strain evidence="1 2">PSKA01</strain>
    </source>
</reference>
<accession>A0A7X1ME32</accession>
<evidence type="ECO:0000313" key="2">
    <source>
        <dbReference type="Proteomes" id="UP000584670"/>
    </source>
</evidence>